<dbReference type="AlphaFoldDB" id="A0A7G1HTQ4"/>
<feature type="transmembrane region" description="Helical" evidence="1">
    <location>
        <begin position="185"/>
        <end position="205"/>
    </location>
</feature>
<feature type="transmembrane region" description="Helical" evidence="1">
    <location>
        <begin position="20"/>
        <end position="45"/>
    </location>
</feature>
<feature type="transmembrane region" description="Helical" evidence="1">
    <location>
        <begin position="258"/>
        <end position="281"/>
    </location>
</feature>
<gene>
    <name evidence="2" type="ORF">Cop2CBH44_13690</name>
</gene>
<feature type="transmembrane region" description="Helical" evidence="1">
    <location>
        <begin position="82"/>
        <end position="106"/>
    </location>
</feature>
<reference evidence="3" key="1">
    <citation type="submission" date="2020-07" db="EMBL/GenBank/DDBJ databases">
        <title>Complete genome sequencing of Coprobacter sp. strain 2CBH44.</title>
        <authorList>
            <person name="Sakamoto M."/>
            <person name="Murakami T."/>
            <person name="Mori H."/>
        </authorList>
    </citation>
    <scope>NUCLEOTIDE SEQUENCE [LARGE SCALE GENOMIC DNA]</scope>
    <source>
        <strain evidence="3">2CBH44</strain>
    </source>
</reference>
<protein>
    <submittedName>
        <fullName evidence="2">Transporter</fullName>
    </submittedName>
</protein>
<feature type="transmembrane region" description="Helical" evidence="1">
    <location>
        <begin position="154"/>
        <end position="173"/>
    </location>
</feature>
<evidence type="ECO:0000313" key="2">
    <source>
        <dbReference type="EMBL" id="BCI63016.1"/>
    </source>
</evidence>
<dbReference type="Gene3D" id="1.20.1530.20">
    <property type="match status" value="1"/>
</dbReference>
<keyword evidence="1" id="KW-1133">Transmembrane helix</keyword>
<keyword evidence="1" id="KW-0812">Transmembrane</keyword>
<proteinExistence type="predicted"/>
<evidence type="ECO:0000313" key="3">
    <source>
        <dbReference type="Proteomes" id="UP000594042"/>
    </source>
</evidence>
<feature type="transmembrane region" description="Helical" evidence="1">
    <location>
        <begin position="57"/>
        <end position="76"/>
    </location>
</feature>
<dbReference type="InterPro" id="IPR038770">
    <property type="entry name" value="Na+/solute_symporter_sf"/>
</dbReference>
<dbReference type="Proteomes" id="UP000594042">
    <property type="component" value="Chromosome"/>
</dbReference>
<name>A0A7G1HTQ4_9BACT</name>
<dbReference type="EMBL" id="AP023322">
    <property type="protein sequence ID" value="BCI63016.1"/>
    <property type="molecule type" value="Genomic_DNA"/>
</dbReference>
<evidence type="ECO:0000256" key="1">
    <source>
        <dbReference type="SAM" id="Phobius"/>
    </source>
</evidence>
<dbReference type="RefSeq" id="WP_338025693.1">
    <property type="nucleotide sequence ID" value="NZ_AP023322.1"/>
</dbReference>
<keyword evidence="3" id="KW-1185">Reference proteome</keyword>
<feature type="transmembrane region" description="Helical" evidence="1">
    <location>
        <begin position="113"/>
        <end position="134"/>
    </location>
</feature>
<dbReference type="KEGG" id="copr:Cop2CBH44_13690"/>
<keyword evidence="1" id="KW-0472">Membrane</keyword>
<accession>A0A7G1HTQ4</accession>
<sequence length="300" mass="33507">MILQRLKKWMLPIAMITGAVFYRYVQIISFLTPYLIFIMLLVTYCKLSLRNMNLSPLHAWLLGIQVIGSLLIYALLYSFDPLVAEGTFICIFCPTATAAAVITGMLGGDIACLATYSLLSNMTVAIIAPFIFSFMGDHISLPFFESFLKIGTEMIPLLIFPFVCALILQKFLPKVHSALQNRQSISFYLWAISLTIVMGKTVSFIASRGNAEYKEEILIALFALIVCVLQFILGKLIGQKYYNKIAGGQGLGQKNTVLAIWMALTYLNPLASIGPASYVVWQNSINSLQLWIKEKKETKI</sequence>
<feature type="transmembrane region" description="Helical" evidence="1">
    <location>
        <begin position="217"/>
        <end position="237"/>
    </location>
</feature>
<organism evidence="2 3">
    <name type="scientific">Coprobacter secundus subsp. similis</name>
    <dbReference type="NCBI Taxonomy" id="2751153"/>
    <lineage>
        <taxon>Bacteria</taxon>
        <taxon>Pseudomonadati</taxon>
        <taxon>Bacteroidota</taxon>
        <taxon>Bacteroidia</taxon>
        <taxon>Bacteroidales</taxon>
        <taxon>Barnesiellaceae</taxon>
        <taxon>Coprobacter</taxon>
    </lineage>
</organism>